<reference evidence="14 15" key="1">
    <citation type="submission" date="2019-06" db="EMBL/GenBank/DDBJ databases">
        <title>Enrichment of Autotrophic Halophilic Microorganisms from Red Sea Brine Pool Using Microbial Electrosynthesis System.</title>
        <authorList>
            <person name="Alqahtani M.F."/>
            <person name="Bajracharya S."/>
            <person name="Katuri K.P."/>
            <person name="Ali M."/>
            <person name="Saikaly P.E."/>
        </authorList>
    </citation>
    <scope>NUCLEOTIDE SEQUENCE [LARGE SCALE GENOMIC DNA]</scope>
    <source>
        <strain evidence="14">MES6</strain>
    </source>
</reference>
<evidence type="ECO:0000256" key="10">
    <source>
        <dbReference type="ARBA" id="ARBA00023158"/>
    </source>
</evidence>
<name>A0A7C9L6Q1_9RHOB</name>
<accession>A0A7C9L6Q1</accession>
<keyword evidence="5 14" id="KW-0808">Transferase</keyword>
<evidence type="ECO:0000256" key="4">
    <source>
        <dbReference type="ARBA" id="ARBA00022603"/>
    </source>
</evidence>
<evidence type="ECO:0000256" key="5">
    <source>
        <dbReference type="ARBA" id="ARBA00022679"/>
    </source>
</evidence>
<keyword evidence="10" id="KW-0943">RNA-mediated gene silencing</keyword>
<dbReference type="Proteomes" id="UP000483078">
    <property type="component" value="Unassembled WGS sequence"/>
</dbReference>
<evidence type="ECO:0000256" key="2">
    <source>
        <dbReference type="ARBA" id="ARBA00009026"/>
    </source>
</evidence>
<dbReference type="PANTHER" id="PTHR21404">
    <property type="entry name" value="HEN1"/>
    <property type="match status" value="1"/>
</dbReference>
<evidence type="ECO:0000256" key="9">
    <source>
        <dbReference type="ARBA" id="ARBA00022884"/>
    </source>
</evidence>
<dbReference type="EMBL" id="VENJ01000003">
    <property type="protein sequence ID" value="MTJ03555.1"/>
    <property type="molecule type" value="Genomic_DNA"/>
</dbReference>
<dbReference type="InterPro" id="IPR029063">
    <property type="entry name" value="SAM-dependent_MTases_sf"/>
</dbReference>
<keyword evidence="6" id="KW-0949">S-adenosyl-L-methionine</keyword>
<dbReference type="AlphaFoldDB" id="A0A7C9L6Q1"/>
<proteinExistence type="inferred from homology"/>
<keyword evidence="7" id="KW-0479">Metal-binding</keyword>
<evidence type="ECO:0000313" key="15">
    <source>
        <dbReference type="Proteomes" id="UP000483078"/>
    </source>
</evidence>
<evidence type="ECO:0000256" key="12">
    <source>
        <dbReference type="ARBA" id="ARBA00048418"/>
    </source>
</evidence>
<keyword evidence="9" id="KW-0694">RNA-binding</keyword>
<keyword evidence="8" id="KW-0460">Magnesium</keyword>
<comment type="similarity">
    <text evidence="2">Belongs to the methyltransferase superfamily. HEN1 family.</text>
</comment>
<keyword evidence="4 14" id="KW-0489">Methyltransferase</keyword>
<dbReference type="Gene3D" id="3.40.50.150">
    <property type="entry name" value="Vaccinia Virus protein VP39"/>
    <property type="match status" value="1"/>
</dbReference>
<dbReference type="GO" id="GO:0046872">
    <property type="term" value="F:metal ion binding"/>
    <property type="evidence" value="ECO:0007669"/>
    <property type="project" value="UniProtKB-KW"/>
</dbReference>
<dbReference type="InterPro" id="IPR041698">
    <property type="entry name" value="Methyltransf_25"/>
</dbReference>
<feature type="domain" description="Methyltransferase" evidence="13">
    <location>
        <begin position="25"/>
        <end position="123"/>
    </location>
</feature>
<dbReference type="GO" id="GO:0031047">
    <property type="term" value="P:regulatory ncRNA-mediated gene silencing"/>
    <property type="evidence" value="ECO:0007669"/>
    <property type="project" value="UniProtKB-KW"/>
</dbReference>
<organism evidence="14 15">
    <name type="scientific">Sediminimonas qiaohouensis</name>
    <dbReference type="NCBI Taxonomy" id="552061"/>
    <lineage>
        <taxon>Bacteria</taxon>
        <taxon>Pseudomonadati</taxon>
        <taxon>Pseudomonadota</taxon>
        <taxon>Alphaproteobacteria</taxon>
        <taxon>Rhodobacterales</taxon>
        <taxon>Roseobacteraceae</taxon>
        <taxon>Sediminimonas</taxon>
    </lineage>
</organism>
<dbReference type="GO" id="GO:0090486">
    <property type="term" value="F:small RNA 2'-O-methyltransferase activity"/>
    <property type="evidence" value="ECO:0007669"/>
    <property type="project" value="UniProtKB-EC"/>
</dbReference>
<evidence type="ECO:0000259" key="13">
    <source>
        <dbReference type="Pfam" id="PF13649"/>
    </source>
</evidence>
<evidence type="ECO:0000256" key="7">
    <source>
        <dbReference type="ARBA" id="ARBA00022723"/>
    </source>
</evidence>
<evidence type="ECO:0000256" key="11">
    <source>
        <dbReference type="ARBA" id="ARBA00035025"/>
    </source>
</evidence>
<gene>
    <name evidence="14" type="ORF">FH759_02510</name>
</gene>
<dbReference type="CDD" id="cd02440">
    <property type="entry name" value="AdoMet_MTases"/>
    <property type="match status" value="1"/>
</dbReference>
<comment type="cofactor">
    <cofactor evidence="1">
        <name>Mg(2+)</name>
        <dbReference type="ChEBI" id="CHEBI:18420"/>
    </cofactor>
</comment>
<comment type="catalytic activity">
    <reaction evidence="12">
        <text>small RNA 3'-end nucleotide + S-adenosyl-L-methionine = small RNA 3'-end 2'-O-methylnucleotide + S-adenosyl-L-homocysteine + H(+)</text>
        <dbReference type="Rhea" id="RHEA:37887"/>
        <dbReference type="Rhea" id="RHEA-COMP:10415"/>
        <dbReference type="Rhea" id="RHEA-COMP:10416"/>
        <dbReference type="ChEBI" id="CHEBI:15378"/>
        <dbReference type="ChEBI" id="CHEBI:57856"/>
        <dbReference type="ChEBI" id="CHEBI:59789"/>
        <dbReference type="ChEBI" id="CHEBI:74896"/>
        <dbReference type="ChEBI" id="CHEBI:74898"/>
        <dbReference type="EC" id="2.1.1.386"/>
    </reaction>
</comment>
<evidence type="ECO:0000256" key="6">
    <source>
        <dbReference type="ARBA" id="ARBA00022691"/>
    </source>
</evidence>
<dbReference type="GO" id="GO:0001510">
    <property type="term" value="P:RNA methylation"/>
    <property type="evidence" value="ECO:0007669"/>
    <property type="project" value="InterPro"/>
</dbReference>
<evidence type="ECO:0000256" key="1">
    <source>
        <dbReference type="ARBA" id="ARBA00001946"/>
    </source>
</evidence>
<dbReference type="EC" id="2.1.1.386" evidence="11"/>
<dbReference type="RefSeq" id="WP_273248090.1">
    <property type="nucleotide sequence ID" value="NZ_VENJ01000003.1"/>
</dbReference>
<sequence>MTSWLHEERLQAVEAALRDSGARRVLDLGCGEGDLFVRLARQERFDTLIGIDICAASLARLRDRLARADVRAGHIDLRIASMVQPPPDLRGFDCALLVETIEHTDPAHLSQLKRALFHQLRPDRVVITTPNAEFNALLGVPAGRMRRSDHRFEWTRAEFQAWCGQAAQGAGYRVMFSDVGGAHPDLGAASQMAVFDLAHAWQDGKDGTESWTE</sequence>
<dbReference type="PANTHER" id="PTHR21404:SF3">
    <property type="entry name" value="SMALL RNA 2'-O-METHYLTRANSFERASE"/>
    <property type="match status" value="1"/>
</dbReference>
<comment type="caution">
    <text evidence="14">The sequence shown here is derived from an EMBL/GenBank/DDBJ whole genome shotgun (WGS) entry which is preliminary data.</text>
</comment>
<evidence type="ECO:0000256" key="3">
    <source>
        <dbReference type="ARBA" id="ARBA00021330"/>
    </source>
</evidence>
<dbReference type="SUPFAM" id="SSF53335">
    <property type="entry name" value="S-adenosyl-L-methionine-dependent methyltransferases"/>
    <property type="match status" value="1"/>
</dbReference>
<evidence type="ECO:0000313" key="14">
    <source>
        <dbReference type="EMBL" id="MTJ03555.1"/>
    </source>
</evidence>
<protein>
    <recommendedName>
        <fullName evidence="3">Small RNA 2'-O-methyltransferase</fullName>
        <ecNumber evidence="11">2.1.1.386</ecNumber>
    </recommendedName>
</protein>
<dbReference type="Pfam" id="PF13649">
    <property type="entry name" value="Methyltransf_25"/>
    <property type="match status" value="1"/>
</dbReference>
<dbReference type="InterPro" id="IPR026610">
    <property type="entry name" value="Hen1"/>
</dbReference>
<dbReference type="GO" id="GO:0003723">
    <property type="term" value="F:RNA binding"/>
    <property type="evidence" value="ECO:0007669"/>
    <property type="project" value="UniProtKB-KW"/>
</dbReference>
<evidence type="ECO:0000256" key="8">
    <source>
        <dbReference type="ARBA" id="ARBA00022842"/>
    </source>
</evidence>